<evidence type="ECO:0000313" key="5">
    <source>
        <dbReference type="EMBL" id="ABG84152.1"/>
    </source>
</evidence>
<evidence type="ECO:0000256" key="2">
    <source>
        <dbReference type="ARBA" id="ARBA00023125"/>
    </source>
</evidence>
<evidence type="ECO:0000256" key="3">
    <source>
        <dbReference type="ARBA" id="ARBA00023163"/>
    </source>
</evidence>
<dbReference type="GO" id="GO:0003700">
    <property type="term" value="F:DNA-binding transcription factor activity"/>
    <property type="evidence" value="ECO:0007669"/>
    <property type="project" value="InterPro"/>
</dbReference>
<dbReference type="PANTHER" id="PTHR42756:SF1">
    <property type="entry name" value="TRANSCRIPTIONAL REPRESSOR OF EMRAB OPERON"/>
    <property type="match status" value="1"/>
</dbReference>
<dbReference type="AlphaFoldDB" id="A0A0H2YT19"/>
<dbReference type="PaxDb" id="195103-CPF_1323"/>
<dbReference type="InterPro" id="IPR036390">
    <property type="entry name" value="WH_DNA-bd_sf"/>
</dbReference>
<dbReference type="SUPFAM" id="SSF46785">
    <property type="entry name" value="Winged helix' DNA-binding domain"/>
    <property type="match status" value="1"/>
</dbReference>
<dbReference type="HOGENOM" id="CLU_083287_11_1_9"/>
<dbReference type="EMBL" id="CP000246">
    <property type="protein sequence ID" value="ABG84152.1"/>
    <property type="molecule type" value="Genomic_DNA"/>
</dbReference>
<protein>
    <submittedName>
        <fullName evidence="5">Transcriptional regulator, MarR family</fullName>
    </submittedName>
</protein>
<dbReference type="Proteomes" id="UP000001823">
    <property type="component" value="Chromosome"/>
</dbReference>
<dbReference type="PRINTS" id="PR00598">
    <property type="entry name" value="HTHMARR"/>
</dbReference>
<dbReference type="GO" id="GO:0003677">
    <property type="term" value="F:DNA binding"/>
    <property type="evidence" value="ECO:0007669"/>
    <property type="project" value="UniProtKB-KW"/>
</dbReference>
<dbReference type="RefSeq" id="WP_003470412.1">
    <property type="nucleotide sequence ID" value="NC_008261.1"/>
</dbReference>
<dbReference type="KEGG" id="cpf:CPF_1323"/>
<dbReference type="InterPro" id="IPR000835">
    <property type="entry name" value="HTH_MarR-typ"/>
</dbReference>
<keyword evidence="6" id="KW-1185">Reference proteome</keyword>
<accession>A0A0H2YT19</accession>
<keyword evidence="3" id="KW-0804">Transcription</keyword>
<keyword evidence="1" id="KW-0805">Transcription regulation</keyword>
<evidence type="ECO:0000313" key="6">
    <source>
        <dbReference type="Proteomes" id="UP000001823"/>
    </source>
</evidence>
<organism evidence="5 6">
    <name type="scientific">Clostridium perfringens (strain ATCC 13124 / DSM 756 / JCM 1290 / NCIMB 6125 / NCTC 8237 / Type A)</name>
    <dbReference type="NCBI Taxonomy" id="195103"/>
    <lineage>
        <taxon>Bacteria</taxon>
        <taxon>Bacillati</taxon>
        <taxon>Bacillota</taxon>
        <taxon>Clostridia</taxon>
        <taxon>Eubacteriales</taxon>
        <taxon>Clostridiaceae</taxon>
        <taxon>Clostridium</taxon>
    </lineage>
</organism>
<dbReference type="STRING" id="195103.CPF_1323"/>
<dbReference type="Pfam" id="PF01047">
    <property type="entry name" value="MarR"/>
    <property type="match status" value="1"/>
</dbReference>
<sequence length="154" mass="17809">MKESELVLNNILVKLFNNILRIEEFALKSAPFNDLSITEMHTIEAIGIEKARTMSEVAFDLKITVGTLTTAINKLIKKGYVNRRRIEEDRRVVMIELTEKGTLAYKVHEKFHEEMIDHVLEELGVGEEEVLISSLDKLDKFFQKKLELMKSKES</sequence>
<gene>
    <name evidence="5" type="ordered locus">CPF_1323</name>
</gene>
<dbReference type="Gene3D" id="1.10.10.10">
    <property type="entry name" value="Winged helix-like DNA-binding domain superfamily/Winged helix DNA-binding domain"/>
    <property type="match status" value="1"/>
</dbReference>
<keyword evidence="2" id="KW-0238">DNA-binding</keyword>
<dbReference type="PANTHER" id="PTHR42756">
    <property type="entry name" value="TRANSCRIPTIONAL REGULATOR, MARR"/>
    <property type="match status" value="1"/>
</dbReference>
<feature type="domain" description="HTH marR-type" evidence="4">
    <location>
        <begin position="1"/>
        <end position="140"/>
    </location>
</feature>
<evidence type="ECO:0000256" key="1">
    <source>
        <dbReference type="ARBA" id="ARBA00023015"/>
    </source>
</evidence>
<dbReference type="InterPro" id="IPR036388">
    <property type="entry name" value="WH-like_DNA-bd_sf"/>
</dbReference>
<dbReference type="SMART" id="SM00347">
    <property type="entry name" value="HTH_MARR"/>
    <property type="match status" value="1"/>
</dbReference>
<name>A0A0H2YT19_CLOP1</name>
<dbReference type="eggNOG" id="COG1846">
    <property type="taxonomic scope" value="Bacteria"/>
</dbReference>
<proteinExistence type="predicted"/>
<reference evidence="5 6" key="1">
    <citation type="journal article" date="2006" name="Genome Res.">
        <title>Skewed genomic variability in strains of the toxigenic bacterial pathogen, Clostridium perfringens.</title>
        <authorList>
            <person name="Myers G.S."/>
            <person name="Rasko D.A."/>
            <person name="Cheung J.K."/>
            <person name="Ravel J."/>
            <person name="Seshadri R."/>
            <person name="Deboy R.T."/>
            <person name="Ren Q."/>
            <person name="Varga J."/>
            <person name="Awad M.M."/>
            <person name="Brinkac L.M."/>
            <person name="Daugherty S.C."/>
            <person name="Haft D.H."/>
            <person name="Dodson R.J."/>
            <person name="Madupu R."/>
            <person name="Nelson W.C."/>
            <person name="Rosovitz M.J."/>
            <person name="Sullivan S.A."/>
            <person name="Khouri H."/>
            <person name="Dimitrov G.I."/>
            <person name="Watkins K.L."/>
            <person name="Mulligan S."/>
            <person name="Benton J."/>
            <person name="Radune D."/>
            <person name="Fisher D.J."/>
            <person name="Atkins H.S."/>
            <person name="Hiscox T."/>
            <person name="Jost B.H."/>
            <person name="Billington S.J."/>
            <person name="Songer J.G."/>
            <person name="McClane B.A."/>
            <person name="Titball R.W."/>
            <person name="Rood J.I."/>
            <person name="Melville S.B."/>
            <person name="Paulsen I.T."/>
        </authorList>
    </citation>
    <scope>NUCLEOTIDE SEQUENCE [LARGE SCALE GENOMIC DNA]</scope>
    <source>
        <strain evidence="6">ATCC 13124 / DSM 756 / JCM 1290 / NCIMB 6125 / NCTC 8237 / S 107 / Type A</strain>
    </source>
</reference>
<dbReference type="GO" id="GO:0005737">
    <property type="term" value="C:cytoplasm"/>
    <property type="evidence" value="ECO:0007669"/>
    <property type="project" value="UniProtKB-SubCell"/>
</dbReference>
<dbReference type="PROSITE" id="PS50995">
    <property type="entry name" value="HTH_MARR_2"/>
    <property type="match status" value="1"/>
</dbReference>
<evidence type="ECO:0000259" key="4">
    <source>
        <dbReference type="PROSITE" id="PS50995"/>
    </source>
</evidence>